<name>Q8FP47_COREF</name>
<evidence type="ECO:0000313" key="8">
    <source>
        <dbReference type="Proteomes" id="UP000001409"/>
    </source>
</evidence>
<keyword evidence="4 5" id="KW-0472">Membrane</keyword>
<feature type="transmembrane region" description="Helical" evidence="5">
    <location>
        <begin position="273"/>
        <end position="290"/>
    </location>
</feature>
<feature type="transmembrane region" description="Helical" evidence="5">
    <location>
        <begin position="179"/>
        <end position="197"/>
    </location>
</feature>
<feature type="transmembrane region" description="Helical" evidence="5">
    <location>
        <begin position="302"/>
        <end position="320"/>
    </location>
</feature>
<dbReference type="eggNOG" id="ENOG5030ICQ">
    <property type="taxonomic scope" value="Bacteria"/>
</dbReference>
<evidence type="ECO:0000256" key="1">
    <source>
        <dbReference type="ARBA" id="ARBA00004141"/>
    </source>
</evidence>
<feature type="domain" description="Integral membrane bound transporter" evidence="6">
    <location>
        <begin position="192"/>
        <end position="313"/>
    </location>
</feature>
<feature type="transmembrane region" description="Helical" evidence="5">
    <location>
        <begin position="144"/>
        <end position="163"/>
    </location>
</feature>
<sequence>MIDTLEVTTSGHCDPRVSPRIVASHPALRGIGRGCGALVLFGTSWAFGAAVAHSFYVTLMLLQSPARALRGNTRVLAAGWAVVVSVAGFLIAPYGLWPMLIGLSAVALIQGFFRFGEIVSMTRSPANFVVFAGLSGTGMDVVDVVLGSVLGALFILIVARFLFNGEKPPPPSSSAWDRLRYGSMLAVGSVIIVLIAHWLDFPFANWALLSFCLLLAVGADHRRRRAGERMLGTVIGVVLATWVALLPDPLPLIVVGLSALLCVAYLHVGNYTLFVSFLTPAILLTMPTQLPLLETGIEHVEAVVGAIIIALMVSVAAGVLSRQRSSSPVTESGD</sequence>
<comment type="subcellular location">
    <subcellularLocation>
        <location evidence="1">Membrane</location>
        <topology evidence="1">Multi-pass membrane protein</topology>
    </subcellularLocation>
</comment>
<feature type="transmembrane region" description="Helical" evidence="5">
    <location>
        <begin position="250"/>
        <end position="266"/>
    </location>
</feature>
<keyword evidence="3 5" id="KW-1133">Transmembrane helix</keyword>
<feature type="transmembrane region" description="Helical" evidence="5">
    <location>
        <begin position="38"/>
        <end position="62"/>
    </location>
</feature>
<reference evidence="7 8" key="1">
    <citation type="journal article" date="2003" name="Genome Res.">
        <title>Comparative complete genome sequence analysis of the amino acid replacements responsible for the thermostability of Corynebacterium efficiens.</title>
        <authorList>
            <person name="Nishio Y."/>
            <person name="Nakamura Y."/>
            <person name="Kawarabayasi Y."/>
            <person name="Usuda Y."/>
            <person name="Kimura E."/>
            <person name="Sugimoto S."/>
            <person name="Matsui K."/>
            <person name="Yamagishi A."/>
            <person name="Kikuchi H."/>
            <person name="Ikeo K."/>
            <person name="Gojobori T."/>
        </authorList>
    </citation>
    <scope>NUCLEOTIDE SEQUENCE [LARGE SCALE GENOMIC DNA]</scope>
    <source>
        <strain evidence="8">DSM 44549 / YS-314 / AJ 12310 / JCM 11189 / NBRC 100395</strain>
    </source>
</reference>
<feature type="transmembrane region" description="Helical" evidence="5">
    <location>
        <begin position="203"/>
        <end position="219"/>
    </location>
</feature>
<dbReference type="Proteomes" id="UP000001409">
    <property type="component" value="Chromosome"/>
</dbReference>
<accession>Q8FP47</accession>
<dbReference type="EMBL" id="BA000035">
    <property type="protein sequence ID" value="BAC18751.1"/>
    <property type="molecule type" value="Genomic_DNA"/>
</dbReference>
<protein>
    <recommendedName>
        <fullName evidence="6">Integral membrane bound transporter domain-containing protein</fullName>
    </recommendedName>
</protein>
<feature type="transmembrane region" description="Helical" evidence="5">
    <location>
        <begin position="226"/>
        <end position="244"/>
    </location>
</feature>
<dbReference type="InterPro" id="IPR049453">
    <property type="entry name" value="Memb_transporter_dom"/>
</dbReference>
<organism evidence="7 8">
    <name type="scientific">Corynebacterium efficiens (strain DSM 44549 / YS-314 / AJ 12310 / JCM 11189 / NBRC 100395)</name>
    <dbReference type="NCBI Taxonomy" id="196164"/>
    <lineage>
        <taxon>Bacteria</taxon>
        <taxon>Bacillati</taxon>
        <taxon>Actinomycetota</taxon>
        <taxon>Actinomycetes</taxon>
        <taxon>Mycobacteriales</taxon>
        <taxon>Corynebacteriaceae</taxon>
        <taxon>Corynebacterium</taxon>
    </lineage>
</organism>
<evidence type="ECO:0000256" key="2">
    <source>
        <dbReference type="ARBA" id="ARBA00022692"/>
    </source>
</evidence>
<keyword evidence="2 5" id="KW-0812">Transmembrane</keyword>
<evidence type="ECO:0000259" key="6">
    <source>
        <dbReference type="Pfam" id="PF13515"/>
    </source>
</evidence>
<keyword evidence="8" id="KW-1185">Reference proteome</keyword>
<evidence type="ECO:0000256" key="5">
    <source>
        <dbReference type="SAM" id="Phobius"/>
    </source>
</evidence>
<evidence type="ECO:0000256" key="3">
    <source>
        <dbReference type="ARBA" id="ARBA00022989"/>
    </source>
</evidence>
<proteinExistence type="predicted"/>
<dbReference type="STRING" id="196164.gene:10742369"/>
<evidence type="ECO:0000256" key="4">
    <source>
        <dbReference type="ARBA" id="ARBA00023136"/>
    </source>
</evidence>
<evidence type="ECO:0000313" key="7">
    <source>
        <dbReference type="EMBL" id="BAC18751.1"/>
    </source>
</evidence>
<dbReference type="AlphaFoldDB" id="Q8FP47"/>
<dbReference type="HOGENOM" id="CLU_830835_0_0_11"/>
<dbReference type="GO" id="GO:0016020">
    <property type="term" value="C:membrane"/>
    <property type="evidence" value="ECO:0007669"/>
    <property type="project" value="UniProtKB-SubCell"/>
</dbReference>
<feature type="transmembrane region" description="Helical" evidence="5">
    <location>
        <begin position="74"/>
        <end position="96"/>
    </location>
</feature>
<dbReference type="KEGG" id="cef:CE1941"/>
<dbReference type="Pfam" id="PF13515">
    <property type="entry name" value="FUSC_2"/>
    <property type="match status" value="1"/>
</dbReference>